<feature type="chain" id="PRO_5022855839" description="Secreted protein" evidence="1">
    <location>
        <begin position="20"/>
        <end position="342"/>
    </location>
</feature>
<dbReference type="EMBL" id="CP036264">
    <property type="protein sequence ID" value="QEF98186.1"/>
    <property type="molecule type" value="Genomic_DNA"/>
</dbReference>
<evidence type="ECO:0008006" key="4">
    <source>
        <dbReference type="Google" id="ProtNLM"/>
    </source>
</evidence>
<accession>A0A5B9MD68</accession>
<organism evidence="2 3">
    <name type="scientific">Stieleria maiorica</name>
    <dbReference type="NCBI Taxonomy" id="2795974"/>
    <lineage>
        <taxon>Bacteria</taxon>
        <taxon>Pseudomonadati</taxon>
        <taxon>Planctomycetota</taxon>
        <taxon>Planctomycetia</taxon>
        <taxon>Pirellulales</taxon>
        <taxon>Pirellulaceae</taxon>
        <taxon>Stieleria</taxon>
    </lineage>
</organism>
<dbReference type="KEGG" id="smam:Mal15_22350"/>
<feature type="signal peptide" evidence="1">
    <location>
        <begin position="1"/>
        <end position="19"/>
    </location>
</feature>
<name>A0A5B9MD68_9BACT</name>
<sequence length="342" mass="39100" precursor="true">MSRLLIAMILLFVSTPVRGDGGVEAYVAETLKKYQSAHEDLVRNGYACMATGLLSQPPHNGDDGRIIPSLQLTCERADFTTYVSSNKTTATFQSVGGQAPFTRPHTRWAWETFNGKRVKVKPSPQGPATEMPRTRYTKRNNPFPSLVIKHDPFVDWLWPSAMNFTFLPRKTISQLRSELQFVSARELGSGQTEAVLRTQQKQTIHQFKIVFSKAHNDMPIDVQITVPESNLPLASEILVRGRYEWKLQKGLWLPRRIEFAYTSFAGREVVFHEGDYYLAWKLGKEIPKHCFDFDAPDPIEPLATLFQLNYQDYSGKRVRETVESEWELPSELQAFAEPTQQE</sequence>
<gene>
    <name evidence="2" type="ORF">Mal15_22350</name>
</gene>
<reference evidence="2 3" key="1">
    <citation type="submission" date="2019-02" db="EMBL/GenBank/DDBJ databases">
        <title>Planctomycetal bacteria perform biofilm scaping via a novel small molecule.</title>
        <authorList>
            <person name="Jeske O."/>
            <person name="Boedeker C."/>
            <person name="Wiegand S."/>
            <person name="Breitling P."/>
            <person name="Kallscheuer N."/>
            <person name="Jogler M."/>
            <person name="Rohde M."/>
            <person name="Petersen J."/>
            <person name="Medema M.H."/>
            <person name="Surup F."/>
            <person name="Jogler C."/>
        </authorList>
    </citation>
    <scope>NUCLEOTIDE SEQUENCE [LARGE SCALE GENOMIC DNA]</scope>
    <source>
        <strain evidence="2 3">Mal15</strain>
    </source>
</reference>
<proteinExistence type="predicted"/>
<dbReference type="AlphaFoldDB" id="A0A5B9MD68"/>
<keyword evidence="3" id="KW-1185">Reference proteome</keyword>
<evidence type="ECO:0000256" key="1">
    <source>
        <dbReference type="SAM" id="SignalP"/>
    </source>
</evidence>
<evidence type="ECO:0000313" key="2">
    <source>
        <dbReference type="EMBL" id="QEF98186.1"/>
    </source>
</evidence>
<protein>
    <recommendedName>
        <fullName evidence="4">Secreted protein</fullName>
    </recommendedName>
</protein>
<dbReference type="Proteomes" id="UP000321353">
    <property type="component" value="Chromosome"/>
</dbReference>
<evidence type="ECO:0000313" key="3">
    <source>
        <dbReference type="Proteomes" id="UP000321353"/>
    </source>
</evidence>
<keyword evidence="1" id="KW-0732">Signal</keyword>